<accession>A0A3Q3PZ85</accession>
<keyword evidence="2" id="KW-0812">Transmembrane</keyword>
<feature type="transmembrane region" description="Helical" evidence="2">
    <location>
        <begin position="363"/>
        <end position="385"/>
    </location>
</feature>
<dbReference type="Pfam" id="PF00429">
    <property type="entry name" value="TLV_coat"/>
    <property type="match status" value="1"/>
</dbReference>
<dbReference type="InterPro" id="IPR018154">
    <property type="entry name" value="TLV/ENV_coat_polyprotein"/>
</dbReference>
<name>A0A3Q3PZ85_MONAL</name>
<reference evidence="3" key="1">
    <citation type="submission" date="2025-08" db="UniProtKB">
        <authorList>
            <consortium name="Ensembl"/>
        </authorList>
    </citation>
    <scope>IDENTIFICATION</scope>
</reference>
<keyword evidence="4" id="KW-1185">Reference proteome</keyword>
<keyword evidence="2" id="KW-0472">Membrane</keyword>
<dbReference type="STRING" id="43700.ENSMALP00000000770"/>
<dbReference type="PANTHER" id="PTHR10424">
    <property type="entry name" value="VIRAL ENVELOPE PROTEIN"/>
    <property type="match status" value="1"/>
</dbReference>
<dbReference type="PANTHER" id="PTHR10424:SF73">
    <property type="entry name" value="ENDOGENOUS RETROVIRUS GROUP FC1 ENV POLYPROTEIN-RELATED"/>
    <property type="match status" value="1"/>
</dbReference>
<reference evidence="3" key="2">
    <citation type="submission" date="2025-09" db="UniProtKB">
        <authorList>
            <consortium name="Ensembl"/>
        </authorList>
    </citation>
    <scope>IDENTIFICATION</scope>
</reference>
<sequence length="434" mass="48860">MAAKVAYSQKSQQHKECYVCSLLSTNSIEGCPLMGAPITACDLCKLMNTATNSECQNMTLVQEPEWSDLGCQQVNKSVTCPSPPRITAFFRVVGQAMWCVEGTGDDTSPFLGNLECPPPTQDYFEEKSCANNQNRQTWLQSILTKTSVKVPKNMRWSCGSIGFSYLPPLRQWRGKCSLFYITPAMRVTKYLPSIERFEQHLTAVGAKRAKRDVEAKYAWDHSNDPYFTHHQTSVSRFFGALLPSYGVMQALDQIRDLSNITYELANRTTTSISLMQQQLGETTKMTLQNRMAMDQMLAAQGGVCKITGPECCTYIPDNSVSVEKQQEAIWQLAWKAKPEPLSSGPFSWLRTLFNDWGQEIVEGIVAVLLLFVFGFILFQCCIMCVKLCMNKITTGFTTNIMINQRVEEPEEEGSVYEAIPQLYEVPTQLESTKV</sequence>
<organism evidence="3 4">
    <name type="scientific">Monopterus albus</name>
    <name type="common">Swamp eel</name>
    <dbReference type="NCBI Taxonomy" id="43700"/>
    <lineage>
        <taxon>Eukaryota</taxon>
        <taxon>Metazoa</taxon>
        <taxon>Chordata</taxon>
        <taxon>Craniata</taxon>
        <taxon>Vertebrata</taxon>
        <taxon>Euteleostomi</taxon>
        <taxon>Actinopterygii</taxon>
        <taxon>Neopterygii</taxon>
        <taxon>Teleostei</taxon>
        <taxon>Neoteleostei</taxon>
        <taxon>Acanthomorphata</taxon>
        <taxon>Anabantaria</taxon>
        <taxon>Synbranchiformes</taxon>
        <taxon>Synbranchidae</taxon>
        <taxon>Monopterus</taxon>
    </lineage>
</organism>
<protein>
    <recommendedName>
        <fullName evidence="5">Envelope polyprotein</fullName>
    </recommendedName>
</protein>
<evidence type="ECO:0000313" key="4">
    <source>
        <dbReference type="Proteomes" id="UP000261600"/>
    </source>
</evidence>
<dbReference type="SUPFAM" id="SSF58069">
    <property type="entry name" value="Virus ectodomain"/>
    <property type="match status" value="1"/>
</dbReference>
<dbReference type="Ensembl" id="ENSMALT00000000807.1">
    <property type="protein sequence ID" value="ENSMALP00000000770.1"/>
    <property type="gene ID" value="ENSMALG00000000600.1"/>
</dbReference>
<evidence type="ECO:0000256" key="2">
    <source>
        <dbReference type="SAM" id="Phobius"/>
    </source>
</evidence>
<dbReference type="Gene3D" id="1.10.287.210">
    <property type="match status" value="1"/>
</dbReference>
<dbReference type="AlphaFoldDB" id="A0A3Q3PZ85"/>
<evidence type="ECO:0000256" key="1">
    <source>
        <dbReference type="ARBA" id="ARBA00023157"/>
    </source>
</evidence>
<keyword evidence="2" id="KW-1133">Transmembrane helix</keyword>
<evidence type="ECO:0008006" key="5">
    <source>
        <dbReference type="Google" id="ProtNLM"/>
    </source>
</evidence>
<evidence type="ECO:0000313" key="3">
    <source>
        <dbReference type="Ensembl" id="ENSMALP00000000770.1"/>
    </source>
</evidence>
<dbReference type="Proteomes" id="UP000261600">
    <property type="component" value="Unplaced"/>
</dbReference>
<proteinExistence type="predicted"/>
<keyword evidence="1" id="KW-1015">Disulfide bond</keyword>